<dbReference type="EMBL" id="CP049057">
    <property type="protein sequence ID" value="QIE59263.1"/>
    <property type="molecule type" value="Genomic_DNA"/>
</dbReference>
<reference evidence="2 3" key="1">
    <citation type="submission" date="2020-02" db="EMBL/GenBank/DDBJ databases">
        <title>Complete genome sequence of Flavobacteriaceae bacterium.</title>
        <authorList>
            <person name="Kim S.-J."/>
            <person name="Kim Y.-S."/>
            <person name="Kim K.-H."/>
        </authorList>
    </citation>
    <scope>NUCLEOTIDE SEQUENCE [LARGE SCALE GENOMIC DNA]</scope>
    <source>
        <strain evidence="2 3">RR4-40</strain>
    </source>
</reference>
<feature type="transmembrane region" description="Helical" evidence="1">
    <location>
        <begin position="164"/>
        <end position="184"/>
    </location>
</feature>
<gene>
    <name evidence="2" type="ORF">G5B37_06710</name>
</gene>
<keyword evidence="1" id="KW-0812">Transmembrane</keyword>
<feature type="transmembrane region" description="Helical" evidence="1">
    <location>
        <begin position="121"/>
        <end position="143"/>
    </location>
</feature>
<organism evidence="2 3">
    <name type="scientific">Rasiella rasia</name>
    <dbReference type="NCBI Taxonomy" id="2744027"/>
    <lineage>
        <taxon>Bacteria</taxon>
        <taxon>Pseudomonadati</taxon>
        <taxon>Bacteroidota</taxon>
        <taxon>Flavobacteriia</taxon>
        <taxon>Flavobacteriales</taxon>
        <taxon>Flavobacteriaceae</taxon>
        <taxon>Rasiella</taxon>
    </lineage>
</organism>
<evidence type="ECO:0000313" key="3">
    <source>
        <dbReference type="Proteomes" id="UP000505306"/>
    </source>
</evidence>
<proteinExistence type="predicted"/>
<feature type="transmembrane region" description="Helical" evidence="1">
    <location>
        <begin position="79"/>
        <end position="101"/>
    </location>
</feature>
<protein>
    <submittedName>
        <fullName evidence="2">Uncharacterized protein</fullName>
    </submittedName>
</protein>
<accession>A0A6G6GLH9</accession>
<dbReference type="InterPro" id="IPR045466">
    <property type="entry name" value="DUF6498"/>
</dbReference>
<keyword evidence="1" id="KW-1133">Transmembrane helix</keyword>
<name>A0A6G6GLH9_9FLAO</name>
<feature type="transmembrane region" description="Helical" evidence="1">
    <location>
        <begin position="12"/>
        <end position="32"/>
    </location>
</feature>
<dbReference type="AlphaFoldDB" id="A0A6G6GLH9"/>
<feature type="transmembrane region" description="Helical" evidence="1">
    <location>
        <begin position="38"/>
        <end position="58"/>
    </location>
</feature>
<evidence type="ECO:0000256" key="1">
    <source>
        <dbReference type="SAM" id="Phobius"/>
    </source>
</evidence>
<keyword evidence="3" id="KW-1185">Reference proteome</keyword>
<sequence length="242" mass="27650">MLLKQMLRVSSTNYLFWGQAIVLLILLLLGYLSPETVVFGYFFETIIIGSIHALKLFLVIKHGKPDAPGSNSMRGYGMIVFFLFHYGMFVAIQMVFVFTFFDGTIAGIKGGFDILHNIKVLLYSEGMAIMLGSLLLTNLGYFYNNFWTTYKYREYAPGDIFFSPYVRIFIQQFVVIFTGFFFVFFNAGVVAALLLIIIRLGVDLLIVSIKKDSNFLKLLSEKLARPDQSPEEIKRQLEKLSE</sequence>
<dbReference type="Pfam" id="PF20108">
    <property type="entry name" value="DUF6498"/>
    <property type="match status" value="1"/>
</dbReference>
<keyword evidence="1" id="KW-0472">Membrane</keyword>
<dbReference type="KEGG" id="mgel:G5B37_06710"/>
<evidence type="ECO:0000313" key="2">
    <source>
        <dbReference type="EMBL" id="QIE59263.1"/>
    </source>
</evidence>
<dbReference type="RefSeq" id="WP_164679288.1">
    <property type="nucleotide sequence ID" value="NZ_CP049057.1"/>
</dbReference>
<dbReference type="Proteomes" id="UP000505306">
    <property type="component" value="Chromosome"/>
</dbReference>